<feature type="signal peptide" evidence="1">
    <location>
        <begin position="1"/>
        <end position="18"/>
    </location>
</feature>
<organism evidence="2 3">
    <name type="scientific">Acanthocheilonema viteae</name>
    <name type="common">Filarial nematode worm</name>
    <name type="synonym">Dipetalonema viteae</name>
    <dbReference type="NCBI Taxonomy" id="6277"/>
    <lineage>
        <taxon>Eukaryota</taxon>
        <taxon>Metazoa</taxon>
        <taxon>Ecdysozoa</taxon>
        <taxon>Nematoda</taxon>
        <taxon>Chromadorea</taxon>
        <taxon>Rhabditida</taxon>
        <taxon>Spirurina</taxon>
        <taxon>Spiruromorpha</taxon>
        <taxon>Filarioidea</taxon>
        <taxon>Onchocercidae</taxon>
        <taxon>Acanthocheilonema</taxon>
    </lineage>
</organism>
<name>A0A498S0L8_ACAVI</name>
<evidence type="ECO:0000313" key="2">
    <source>
        <dbReference type="EMBL" id="VBB26741.1"/>
    </source>
</evidence>
<keyword evidence="3" id="KW-1185">Reference proteome</keyword>
<dbReference type="EMBL" id="UPTC01000139">
    <property type="protein sequence ID" value="VBB26741.1"/>
    <property type="molecule type" value="Genomic_DNA"/>
</dbReference>
<proteinExistence type="predicted"/>
<reference evidence="2 3" key="1">
    <citation type="submission" date="2018-08" db="EMBL/GenBank/DDBJ databases">
        <authorList>
            <person name="Laetsch R D."/>
            <person name="Stevens L."/>
            <person name="Kumar S."/>
            <person name="Blaxter L. M."/>
        </authorList>
    </citation>
    <scope>NUCLEOTIDE SEQUENCE [LARGE SCALE GENOMIC DNA]</scope>
</reference>
<dbReference type="AlphaFoldDB" id="A0A498S0L8"/>
<dbReference type="Proteomes" id="UP000276991">
    <property type="component" value="Unassembled WGS sequence"/>
</dbReference>
<sequence length="91" mass="10043">MLFTLLWLPILPVPSSSPFQCYSCGVFLSAPTAACKGEPKKINCTGSRIRNGCISVTALNTDGSYYVEKRCADSEERMLKDGECVNMNVWK</sequence>
<evidence type="ECO:0008006" key="4">
    <source>
        <dbReference type="Google" id="ProtNLM"/>
    </source>
</evidence>
<feature type="chain" id="PRO_5019801066" description="Protein quiver" evidence="1">
    <location>
        <begin position="19"/>
        <end position="91"/>
    </location>
</feature>
<evidence type="ECO:0000313" key="3">
    <source>
        <dbReference type="Proteomes" id="UP000276991"/>
    </source>
</evidence>
<dbReference type="OrthoDB" id="5774482at2759"/>
<protein>
    <recommendedName>
        <fullName evidence="4">Protein quiver</fullName>
    </recommendedName>
</protein>
<keyword evidence="1" id="KW-0732">Signal</keyword>
<evidence type="ECO:0000256" key="1">
    <source>
        <dbReference type="SAM" id="SignalP"/>
    </source>
</evidence>
<accession>A0A498S0L8</accession>
<gene>
    <name evidence="2" type="ORF">NAV_LOCUS1571</name>
</gene>